<evidence type="ECO:0000313" key="5">
    <source>
        <dbReference type="Proteomes" id="UP001368318"/>
    </source>
</evidence>
<dbReference type="KEGG" id="mcaa:R3L15_04980"/>
<protein>
    <submittedName>
        <fullName evidence="3">T9SS type A sorting domain-containing protein</fullName>
    </submittedName>
</protein>
<feature type="chain" id="PRO_5044712843" evidence="2">
    <location>
        <begin position="20"/>
        <end position="667"/>
    </location>
</feature>
<dbReference type="EMBL" id="CP136925">
    <property type="protein sequence ID" value="WXA14231.1"/>
    <property type="molecule type" value="Genomic_DNA"/>
</dbReference>
<keyword evidence="5" id="KW-1185">Reference proteome</keyword>
<evidence type="ECO:0000256" key="2">
    <source>
        <dbReference type="SAM" id="SignalP"/>
    </source>
</evidence>
<dbReference type="InterPro" id="IPR026444">
    <property type="entry name" value="Secre_tail"/>
</dbReference>
<feature type="signal peptide" evidence="2">
    <location>
        <begin position="1"/>
        <end position="19"/>
    </location>
</feature>
<proteinExistence type="predicted"/>
<dbReference type="EMBL" id="CP136924">
    <property type="protein sequence ID" value="WXA03347.1"/>
    <property type="molecule type" value="Genomic_DNA"/>
</dbReference>
<dbReference type="Proteomes" id="UP001368318">
    <property type="component" value="Chromosome"/>
</dbReference>
<evidence type="ECO:0000313" key="4">
    <source>
        <dbReference type="EMBL" id="WXA14231.1"/>
    </source>
</evidence>
<reference evidence="3 5" key="1">
    <citation type="submission" date="2023-10" db="EMBL/GenBank/DDBJ databases">
        <title>Culture-based analysis of two novel bacteria associated with mangrove crab gills.</title>
        <authorList>
            <person name="Yang X."/>
            <person name="Garuglieri E."/>
            <person name="Van Goethem M.W."/>
            <person name="Fusi M."/>
            <person name="Marasco R."/>
            <person name="Daffonchio D.G."/>
        </authorList>
    </citation>
    <scope>NUCLEOTIDE SEQUENCE [LARGE SCALE GENOMIC DNA]</scope>
    <source>
        <strain evidence="4">UG2-1</strain>
        <strain evidence="3">UG2-2</strain>
        <strain evidence="5">UG2_2</strain>
    </source>
</reference>
<organism evidence="3 5">
    <name type="scientific">Mangrovimonas cancribranchiae</name>
    <dbReference type="NCBI Taxonomy" id="3080055"/>
    <lineage>
        <taxon>Bacteria</taxon>
        <taxon>Pseudomonadati</taxon>
        <taxon>Bacteroidota</taxon>
        <taxon>Flavobacteriia</taxon>
        <taxon>Flavobacteriales</taxon>
        <taxon>Flavobacteriaceae</taxon>
        <taxon>Mangrovimonas</taxon>
    </lineage>
</organism>
<dbReference type="SUPFAM" id="SSF101967">
    <property type="entry name" value="Adhesin YadA, collagen-binding domain"/>
    <property type="match status" value="1"/>
</dbReference>
<dbReference type="NCBIfam" id="TIGR04183">
    <property type="entry name" value="Por_Secre_tail"/>
    <property type="match status" value="1"/>
</dbReference>
<dbReference type="InterPro" id="IPR011049">
    <property type="entry name" value="Serralysin-like_metalloprot_C"/>
</dbReference>
<keyword evidence="1 2" id="KW-0732">Signal</keyword>
<evidence type="ECO:0000256" key="1">
    <source>
        <dbReference type="ARBA" id="ARBA00022729"/>
    </source>
</evidence>
<dbReference type="AlphaFoldDB" id="A0AAU6P0G0"/>
<dbReference type="Gene3D" id="2.150.10.10">
    <property type="entry name" value="Serralysin-like metalloprotease, C-terminal"/>
    <property type="match status" value="1"/>
</dbReference>
<gene>
    <name evidence="4" type="ORF">R3L15_04980</name>
    <name evidence="3" type="ORF">R3L16_02420</name>
</gene>
<accession>A0AAU6P0G0</accession>
<name>A0AAU6P0G0_9FLAO</name>
<dbReference type="RefSeq" id="WP_338733603.1">
    <property type="nucleotide sequence ID" value="NZ_CP136924.1"/>
</dbReference>
<evidence type="ECO:0000313" key="3">
    <source>
        <dbReference type="EMBL" id="WXA03347.1"/>
    </source>
</evidence>
<sequence length="667" mass="70510">MKKLLLCTLLNLLTFFTYAQTANEALGDDIVQYGTDGSGDPMYYNPAGSSITTGDYNVLIGDAAGNNLYSGSNNTMLGTLSGANQTTASKNIFIGAYAGFSNVYGTDNTFIGTEAGYSNTGTDNTFVGTEAGENNTTGADNVFIGEEAGYGNTTGRDNVFIGEDAGYYNTTADDNTFVGSIAGRNNMTGFRNTFLGAEAGYHNTTGYRNTFVGDSTGVDVGVGRLNTFVGQAAGAATEHADYNTFIGAHAGGDNNRTNNTDDANRNTYVGVFTGFSNREGQDNVGMGAFANYRDPSEFDIINITGRFGAYTTTTTRDRTTFIGAQAFPNNNDVVVVGYQSRADGAYGIAIGSQSRAQNNTSVALGRNVTVAQNNTMALGGDTTDNRYSVGIGTTAANQNASLELADTDKGFLINRLTTAERVALETAAANGLPLDAGEQGLMVYDTDLDALFTWDGAAWNTSGANTDNQELDLTDNTLSISGGIETVDLSAYLDNEDEQDLTSATLTGTDLAIAIENGASVTVDLAPILSALETENTTQQTQLDSQAALISDLTTRIEELEACACGGTLGVANPNGNTNRGQKAILYQNIPNPFNGTTSIKYFVPYKHNQAAIVFSNTSGQVIDNVAIKNLGEQELYFNSESLSAGMYYYTLYVDGQKIDTKKMLIE</sequence>